<dbReference type="Pfam" id="PF13443">
    <property type="entry name" value="HTH_26"/>
    <property type="match status" value="1"/>
</dbReference>
<feature type="domain" description="HTH cro/C1-type" evidence="1">
    <location>
        <begin position="7"/>
        <end position="59"/>
    </location>
</feature>
<name>A0A644XJJ5_9ZZZZ</name>
<accession>A0A644XJJ5</accession>
<dbReference type="InterPro" id="IPR001387">
    <property type="entry name" value="Cro/C1-type_HTH"/>
</dbReference>
<reference evidence="2" key="1">
    <citation type="submission" date="2019-08" db="EMBL/GenBank/DDBJ databases">
        <authorList>
            <person name="Kucharzyk K."/>
            <person name="Murdoch R.W."/>
            <person name="Higgins S."/>
            <person name="Loffler F."/>
        </authorList>
    </citation>
    <scope>NUCLEOTIDE SEQUENCE</scope>
</reference>
<dbReference type="SMART" id="SM00530">
    <property type="entry name" value="HTH_XRE"/>
    <property type="match status" value="1"/>
</dbReference>
<dbReference type="InterPro" id="IPR010982">
    <property type="entry name" value="Lambda_DNA-bd_dom_sf"/>
</dbReference>
<protein>
    <recommendedName>
        <fullName evidence="1">HTH cro/C1-type domain-containing protein</fullName>
    </recommendedName>
</protein>
<evidence type="ECO:0000259" key="1">
    <source>
        <dbReference type="PROSITE" id="PS50943"/>
    </source>
</evidence>
<gene>
    <name evidence="2" type="ORF">SDC9_62740</name>
</gene>
<organism evidence="2">
    <name type="scientific">bioreactor metagenome</name>
    <dbReference type="NCBI Taxonomy" id="1076179"/>
    <lineage>
        <taxon>unclassified sequences</taxon>
        <taxon>metagenomes</taxon>
        <taxon>ecological metagenomes</taxon>
    </lineage>
</organism>
<dbReference type="SUPFAM" id="SSF47413">
    <property type="entry name" value="lambda repressor-like DNA-binding domains"/>
    <property type="match status" value="1"/>
</dbReference>
<comment type="caution">
    <text evidence="2">The sequence shown here is derived from an EMBL/GenBank/DDBJ whole genome shotgun (WGS) entry which is preliminary data.</text>
</comment>
<dbReference type="AlphaFoldDB" id="A0A644XJJ5"/>
<dbReference type="CDD" id="cd00093">
    <property type="entry name" value="HTH_XRE"/>
    <property type="match status" value="1"/>
</dbReference>
<proteinExistence type="predicted"/>
<dbReference type="Gene3D" id="1.10.260.40">
    <property type="entry name" value="lambda repressor-like DNA-binding domains"/>
    <property type="match status" value="1"/>
</dbReference>
<dbReference type="EMBL" id="VSSQ01002596">
    <property type="protein sequence ID" value="MPM16362.1"/>
    <property type="molecule type" value="Genomic_DNA"/>
</dbReference>
<sequence>MNSVERVKQLCKEREIPLYRLEKELGFSNGYIGQLRKGVFPDDRLLAIAKYLDVSAAELMGADEQEKAPAPKKDKRSALINEIMKYVEKMSPEYQKIALAQMKALWQSAENP</sequence>
<dbReference type="PROSITE" id="PS50943">
    <property type="entry name" value="HTH_CROC1"/>
    <property type="match status" value="1"/>
</dbReference>
<dbReference type="GO" id="GO:0003677">
    <property type="term" value="F:DNA binding"/>
    <property type="evidence" value="ECO:0007669"/>
    <property type="project" value="InterPro"/>
</dbReference>
<evidence type="ECO:0000313" key="2">
    <source>
        <dbReference type="EMBL" id="MPM16362.1"/>
    </source>
</evidence>